<name>W6R8Q0_9HYPH</name>
<keyword evidence="2" id="KW-1185">Reference proteome</keyword>
<protein>
    <submittedName>
        <fullName evidence="1">Uncharacterized protein</fullName>
    </submittedName>
</protein>
<dbReference type="eggNOG" id="ENOG50301TA">
    <property type="taxonomic scope" value="Bacteria"/>
</dbReference>
<gene>
    <name evidence="1" type="ORF">LPU83_1094</name>
</gene>
<dbReference type="HOGENOM" id="CLU_170366_0_0_5"/>
<sequence length="114" mass="12596">MGSRPATQLGARTAFAGPGSSVRRLLGRHWKASMALRDRFSKKLTCPQCGNTGFAEASEIDDAKRKHPGFSVDHLPRGFFVQRASNHQETCMIKCECGRKFPFRSVAEAAAQRD</sequence>
<proteinExistence type="predicted"/>
<accession>W6R8Q0</accession>
<organism evidence="1 2">
    <name type="scientific">Rhizobium favelukesii</name>
    <dbReference type="NCBI Taxonomy" id="348824"/>
    <lineage>
        <taxon>Bacteria</taxon>
        <taxon>Pseudomonadati</taxon>
        <taxon>Pseudomonadota</taxon>
        <taxon>Alphaproteobacteria</taxon>
        <taxon>Hyphomicrobiales</taxon>
        <taxon>Rhizobiaceae</taxon>
        <taxon>Rhizobium/Agrobacterium group</taxon>
        <taxon>Rhizobium</taxon>
    </lineage>
</organism>
<dbReference type="Proteomes" id="UP000019443">
    <property type="component" value="Chromosome"/>
</dbReference>
<dbReference type="EMBL" id="HG916852">
    <property type="protein sequence ID" value="CDM56770.1"/>
    <property type="molecule type" value="Genomic_DNA"/>
</dbReference>
<evidence type="ECO:0000313" key="2">
    <source>
        <dbReference type="Proteomes" id="UP000019443"/>
    </source>
</evidence>
<dbReference type="AlphaFoldDB" id="W6R8Q0"/>
<evidence type="ECO:0000313" key="1">
    <source>
        <dbReference type="EMBL" id="CDM56770.1"/>
    </source>
</evidence>
<dbReference type="KEGG" id="rhl:LPU83_1094"/>
<dbReference type="PATRIC" id="fig|348824.6.peg.1182"/>
<reference evidence="1" key="1">
    <citation type="submission" date="2013-11" db="EMBL/GenBank/DDBJ databases">
        <title>Draft genome sequence of the broad-host-range Rhizobium sp. LPU83 strain, a member of the low-genetic diversity Oregon-like Rhizobium sp. group.</title>
        <authorList>
            <person name="Wibberg D."/>
            <person name="Puehler A."/>
            <person name="Schlueter A."/>
        </authorList>
    </citation>
    <scope>NUCLEOTIDE SEQUENCE [LARGE SCALE GENOMIC DNA]</scope>
    <source>
        <strain evidence="1">LPU83</strain>
    </source>
</reference>